<dbReference type="Proteomes" id="UP000823786">
    <property type="component" value="Unassembled WGS sequence"/>
</dbReference>
<dbReference type="Gene3D" id="3.50.50.60">
    <property type="entry name" value="FAD/NAD(P)-binding domain"/>
    <property type="match status" value="2"/>
</dbReference>
<dbReference type="InterPro" id="IPR051473">
    <property type="entry name" value="P2Ox-like"/>
</dbReference>
<evidence type="ECO:0000256" key="2">
    <source>
        <dbReference type="ARBA" id="ARBA00010790"/>
    </source>
</evidence>
<name>A0ABS4EUA1_9HYPH</name>
<proteinExistence type="inferred from homology"/>
<evidence type="ECO:0000313" key="8">
    <source>
        <dbReference type="EMBL" id="MBP1861366.1"/>
    </source>
</evidence>
<evidence type="ECO:0000259" key="7">
    <source>
        <dbReference type="Pfam" id="PF05199"/>
    </source>
</evidence>
<evidence type="ECO:0000256" key="4">
    <source>
        <dbReference type="ARBA" id="ARBA00022827"/>
    </source>
</evidence>
<organism evidence="8 9">
    <name type="scientific">Rhizobium herbae</name>
    <dbReference type="NCBI Taxonomy" id="508661"/>
    <lineage>
        <taxon>Bacteria</taxon>
        <taxon>Pseudomonadati</taxon>
        <taxon>Pseudomonadota</taxon>
        <taxon>Alphaproteobacteria</taxon>
        <taxon>Hyphomicrobiales</taxon>
        <taxon>Rhizobiaceae</taxon>
        <taxon>Rhizobium/Agrobacterium group</taxon>
        <taxon>Rhizobium</taxon>
    </lineage>
</organism>
<comment type="caution">
    <text evidence="8">The sequence shown here is derived from an EMBL/GenBank/DDBJ whole genome shotgun (WGS) entry which is preliminary data.</text>
</comment>
<gene>
    <name evidence="8" type="ORF">J2Z75_004895</name>
</gene>
<accession>A0ABS4EUA1</accession>
<keyword evidence="3" id="KW-0285">Flavoprotein</keyword>
<dbReference type="InterPro" id="IPR000172">
    <property type="entry name" value="GMC_OxRdtase_N"/>
</dbReference>
<keyword evidence="9" id="KW-1185">Reference proteome</keyword>
<sequence length="502" mass="55044">MMKQSDIVIIGSGIGGATVASALAGSGAEILILEAGGHIEDRPENRDQRAIFQRGHFRPKELWYETDGKGFNPGNYYNVGGNSKFFGAVLVRYRREDFAEMAHLEGVSPAWPFAYEELEPWYSRAEQLYQVRGALGQDPTEPVHSQPYAFPPVADEPPIASVREKLKRNGLHPYSLPLGVDIDKWLAKAKTPWDAHPNSFDGKMDAETAALTIALQHGNVRLQTGSRVTRLETAADGKRIETVRYIKDGVEQTVSPKLVILSAGAVQSSVLLLRSANAANPKGLANSSDQVGRNFMNHNSSAVLAISPFFRNTSIYQKTFGFNDYYLSDGEGGPPLGNVQLLGRISGPILKANIPSMPEWLLNQVSKHAIDFYAMSEDIPHPESRIMVDGERIVLQWVRTNWDAHLMLVKKLKQALRAAGFPIVLSRPFDKRTPSHQCGTVKMGNDPALAPLDVYCRAFDHQNLFVVDASCLPTSAAVNPALTVAAQALRVADHIVSKDLAA</sequence>
<dbReference type="PANTHER" id="PTHR42784">
    <property type="entry name" value="PYRANOSE 2-OXIDASE"/>
    <property type="match status" value="1"/>
</dbReference>
<evidence type="ECO:0000259" key="6">
    <source>
        <dbReference type="Pfam" id="PF00732"/>
    </source>
</evidence>
<dbReference type="InterPro" id="IPR007867">
    <property type="entry name" value="GMC_OxRtase_C"/>
</dbReference>
<dbReference type="PANTHER" id="PTHR42784:SF1">
    <property type="entry name" value="PYRANOSE 2-OXIDASE"/>
    <property type="match status" value="1"/>
</dbReference>
<feature type="domain" description="Glucose-methanol-choline oxidoreductase N-terminal" evidence="6">
    <location>
        <begin position="201"/>
        <end position="298"/>
    </location>
</feature>
<dbReference type="Pfam" id="PF13450">
    <property type="entry name" value="NAD_binding_8"/>
    <property type="match status" value="1"/>
</dbReference>
<dbReference type="SUPFAM" id="SSF51905">
    <property type="entry name" value="FAD/NAD(P)-binding domain"/>
    <property type="match status" value="1"/>
</dbReference>
<evidence type="ECO:0000256" key="5">
    <source>
        <dbReference type="ARBA" id="ARBA00023002"/>
    </source>
</evidence>
<dbReference type="InterPro" id="IPR036188">
    <property type="entry name" value="FAD/NAD-bd_sf"/>
</dbReference>
<comment type="cofactor">
    <cofactor evidence="1">
        <name>FAD</name>
        <dbReference type="ChEBI" id="CHEBI:57692"/>
    </cofactor>
</comment>
<protein>
    <submittedName>
        <fullName evidence="8">Choline dehydrogenase-like flavoprotein</fullName>
    </submittedName>
</protein>
<dbReference type="Pfam" id="PF05199">
    <property type="entry name" value="GMC_oxred_C"/>
    <property type="match status" value="1"/>
</dbReference>
<feature type="domain" description="Glucose-methanol-choline oxidoreductase C-terminal" evidence="7">
    <location>
        <begin position="433"/>
        <end position="488"/>
    </location>
</feature>
<dbReference type="EMBL" id="JAGGJV010000010">
    <property type="protein sequence ID" value="MBP1861366.1"/>
    <property type="molecule type" value="Genomic_DNA"/>
</dbReference>
<dbReference type="Pfam" id="PF00732">
    <property type="entry name" value="GMC_oxred_N"/>
    <property type="match status" value="1"/>
</dbReference>
<keyword evidence="4" id="KW-0274">FAD</keyword>
<evidence type="ECO:0000313" key="9">
    <source>
        <dbReference type="Proteomes" id="UP000823786"/>
    </source>
</evidence>
<evidence type="ECO:0000256" key="1">
    <source>
        <dbReference type="ARBA" id="ARBA00001974"/>
    </source>
</evidence>
<comment type="similarity">
    <text evidence="2">Belongs to the GMC oxidoreductase family.</text>
</comment>
<evidence type="ECO:0000256" key="3">
    <source>
        <dbReference type="ARBA" id="ARBA00022630"/>
    </source>
</evidence>
<keyword evidence="5" id="KW-0560">Oxidoreductase</keyword>
<dbReference type="RefSeq" id="WP_209855531.1">
    <property type="nucleotide sequence ID" value="NZ_JAGGJV010000010.1"/>
</dbReference>
<reference evidence="8 9" key="1">
    <citation type="submission" date="2021-03" db="EMBL/GenBank/DDBJ databases">
        <title>Genomic Encyclopedia of Type Strains, Phase IV (KMG-IV): sequencing the most valuable type-strain genomes for metagenomic binning, comparative biology and taxonomic classification.</title>
        <authorList>
            <person name="Goeker M."/>
        </authorList>
    </citation>
    <scope>NUCLEOTIDE SEQUENCE [LARGE SCALE GENOMIC DNA]</scope>
    <source>
        <strain evidence="8 9">DSM 26427</strain>
    </source>
</reference>